<comment type="caution">
    <text evidence="1">The sequence shown here is derived from an EMBL/GenBank/DDBJ whole genome shotgun (WGS) entry which is preliminary data.</text>
</comment>
<name>A0ABM9MN88_9LACO</name>
<dbReference type="Pfam" id="PF11863">
    <property type="entry name" value="DUF3383"/>
    <property type="match status" value="1"/>
</dbReference>
<evidence type="ECO:0000313" key="1">
    <source>
        <dbReference type="EMBL" id="CAK1228360.1"/>
    </source>
</evidence>
<gene>
    <name evidence="1" type="ORF">R53137_KAKDMLNK_00228</name>
</gene>
<organism evidence="1 2">
    <name type="scientific">Fructobacillus tropaeoli</name>
    <dbReference type="NCBI Taxonomy" id="709323"/>
    <lineage>
        <taxon>Bacteria</taxon>
        <taxon>Bacillati</taxon>
        <taxon>Bacillota</taxon>
        <taxon>Bacilli</taxon>
        <taxon>Lactobacillales</taxon>
        <taxon>Lactobacillaceae</taxon>
        <taxon>Fructobacillus</taxon>
    </lineage>
</organism>
<dbReference type="EMBL" id="CAUZLT010000001">
    <property type="protein sequence ID" value="CAK1228360.1"/>
    <property type="molecule type" value="Genomic_DNA"/>
</dbReference>
<proteinExistence type="predicted"/>
<protein>
    <recommendedName>
        <fullName evidence="3">DUF3383 family protein</fullName>
    </recommendedName>
</protein>
<dbReference type="Proteomes" id="UP001314262">
    <property type="component" value="Unassembled WGS sequence"/>
</dbReference>
<reference evidence="1 2" key="1">
    <citation type="submission" date="2023-10" db="EMBL/GenBank/DDBJ databases">
        <authorList>
            <person name="Botero Cardona J."/>
        </authorList>
    </citation>
    <scope>NUCLEOTIDE SEQUENCE [LARGE SCALE GENOMIC DNA]</scope>
    <source>
        <strain evidence="1 2">R-53137</strain>
    </source>
</reference>
<evidence type="ECO:0000313" key="2">
    <source>
        <dbReference type="Proteomes" id="UP001314262"/>
    </source>
</evidence>
<evidence type="ECO:0008006" key="3">
    <source>
        <dbReference type="Google" id="ProtNLM"/>
    </source>
</evidence>
<dbReference type="InterPro" id="IPR021808">
    <property type="entry name" value="DUF3383"/>
</dbReference>
<dbReference type="RefSeq" id="WP_203619199.1">
    <property type="nucleotide sequence ID" value="NZ_BOJU01000004.1"/>
</dbReference>
<keyword evidence="2" id="KW-1185">Reference proteome</keyword>
<accession>A0ABM9MN88</accession>
<sequence>MSIEALQSDVDVVISAQSPVIAQGLGTPAIFTKKTGGDPSFKPTLQEFNSSTDVATAFGSGSTVSKVAQLIFAQSNRPDHVDIIQYTDIETAVNMFADADWMFALLDDVSDQNEVATFAGATTEIGDKFTVVQVSDSAKLSSLSTSKNLIAFVHPLDKGRLDAAAVGNIANLQPGSTTWKFRSVTGIAPNGYTSSELGQIKKANGISYVKAVGGAYMLSEGWTITGDYIDEIHARIWIENEIKASLQELLTNTAKLSYDQRGIIQIQSAIDLVLMSAANNGIIATDDKTGRPAYVVTATPRSSQSSSDVHTRTYRGAAFKYVQAGAIHNIVVSGQIADAI</sequence>